<accession>A0ABD5F628</accession>
<comment type="caution">
    <text evidence="1">The sequence shown here is derived from an EMBL/GenBank/DDBJ whole genome shotgun (WGS) entry which is preliminary data.</text>
</comment>
<reference evidence="1 2" key="1">
    <citation type="submission" date="2023-03" db="EMBL/GenBank/DDBJ databases">
        <authorList>
            <person name="Shen W."/>
            <person name="Cai J."/>
        </authorList>
    </citation>
    <scope>NUCLEOTIDE SEQUENCE [LARGE SCALE GENOMIC DNA]</scope>
    <source>
        <strain evidence="1 2">Y2</strain>
    </source>
</reference>
<protein>
    <submittedName>
        <fullName evidence="1">Uncharacterized protein</fullName>
    </submittedName>
</protein>
<dbReference type="EMBL" id="JARPWY010000014">
    <property type="protein sequence ID" value="MDT2513992.1"/>
    <property type="molecule type" value="Genomic_DNA"/>
</dbReference>
<name>A0ABD5F628_ENTAV</name>
<dbReference type="RefSeq" id="WP_311931901.1">
    <property type="nucleotide sequence ID" value="NZ_JARPWY010000014.1"/>
</dbReference>
<evidence type="ECO:0000313" key="2">
    <source>
        <dbReference type="Proteomes" id="UP001264335"/>
    </source>
</evidence>
<dbReference type="Proteomes" id="UP001264335">
    <property type="component" value="Unassembled WGS sequence"/>
</dbReference>
<gene>
    <name evidence="1" type="ORF">P7D79_07055</name>
</gene>
<sequence>MNLKRKKRNKCVLCLNFYSNKEMSEEHYPAKSVGNEDIIKLDFIKMANSFMTDDLIKYSSKHENIGKSIKEIADDYFDNELSQSIYPKGRTARTLCRKCNTFLGKYDESYKKFYENDGNPSVIGGYQHQTRLNIIKSIYAKFLSVPECKEMNFDFINFLRNEKLQEYTGEWVVYCLKRDYGTDMMGLKSIDTGMLEYDEGIIFELSDEKFIFHLMNFTPHEQYRTLNLMDILEKKYELISGYDVEGGYHGLLMIQKMFESFPNVPVNEY</sequence>
<organism evidence="1 2">
    <name type="scientific">Enterococcus avium</name>
    <name type="common">Streptococcus avium</name>
    <dbReference type="NCBI Taxonomy" id="33945"/>
    <lineage>
        <taxon>Bacteria</taxon>
        <taxon>Bacillati</taxon>
        <taxon>Bacillota</taxon>
        <taxon>Bacilli</taxon>
        <taxon>Lactobacillales</taxon>
        <taxon>Enterococcaceae</taxon>
        <taxon>Enterococcus</taxon>
    </lineage>
</organism>
<proteinExistence type="predicted"/>
<dbReference type="AlphaFoldDB" id="A0ABD5F628"/>
<evidence type="ECO:0000313" key="1">
    <source>
        <dbReference type="EMBL" id="MDT2513992.1"/>
    </source>
</evidence>